<keyword evidence="1" id="KW-0670">Pyruvate</keyword>
<dbReference type="AlphaFoldDB" id="A0A6P2BSN9"/>
<organism evidence="1 2">
    <name type="scientific">Trebonia kvetii</name>
    <dbReference type="NCBI Taxonomy" id="2480626"/>
    <lineage>
        <taxon>Bacteria</taxon>
        <taxon>Bacillati</taxon>
        <taxon>Actinomycetota</taxon>
        <taxon>Actinomycetes</taxon>
        <taxon>Streptosporangiales</taxon>
        <taxon>Treboniaceae</taxon>
        <taxon>Trebonia</taxon>
    </lineage>
</organism>
<dbReference type="OrthoDB" id="9780430at2"/>
<dbReference type="Pfam" id="PF13714">
    <property type="entry name" value="PEP_mutase"/>
    <property type="match status" value="1"/>
</dbReference>
<dbReference type="InterPro" id="IPR039556">
    <property type="entry name" value="ICL/PEPM"/>
</dbReference>
<dbReference type="EMBL" id="RPFW01000007">
    <property type="protein sequence ID" value="TVZ01411.1"/>
    <property type="molecule type" value="Genomic_DNA"/>
</dbReference>
<dbReference type="PANTHER" id="PTHR42905">
    <property type="entry name" value="PHOSPHOENOLPYRUVATE CARBOXYLASE"/>
    <property type="match status" value="1"/>
</dbReference>
<dbReference type="PANTHER" id="PTHR42905:SF16">
    <property type="entry name" value="CARBOXYPHOSPHONOENOLPYRUVATE PHOSPHONOMUTASE-LIKE PROTEIN (AFU_ORTHOLOGUE AFUA_5G07230)"/>
    <property type="match status" value="1"/>
</dbReference>
<dbReference type="SUPFAM" id="SSF51621">
    <property type="entry name" value="Phosphoenolpyruvate/pyruvate domain"/>
    <property type="match status" value="1"/>
</dbReference>
<evidence type="ECO:0000313" key="1">
    <source>
        <dbReference type="EMBL" id="TVZ01411.1"/>
    </source>
</evidence>
<accession>A0A6P2BSN9</accession>
<protein>
    <submittedName>
        <fullName evidence="1">Isocitrate lyase/phosphoenolpyruvate mutase family protein</fullName>
    </submittedName>
</protein>
<name>A0A6P2BSN9_9ACTN</name>
<reference evidence="1 2" key="1">
    <citation type="submission" date="2018-11" db="EMBL/GenBank/DDBJ databases">
        <title>Trebonia kvetii gen.nov., sp.nov., a novel acidophilic actinobacterium, and proposal of the new actinobacterial family Treboniaceae fam. nov.</title>
        <authorList>
            <person name="Rapoport D."/>
            <person name="Sagova-Mareckova M."/>
            <person name="Sedlacek I."/>
            <person name="Provaznik J."/>
            <person name="Kralova S."/>
            <person name="Pavlinic D."/>
            <person name="Benes V."/>
            <person name="Kopecky J."/>
        </authorList>
    </citation>
    <scope>NUCLEOTIDE SEQUENCE [LARGE SCALE GENOMIC DNA]</scope>
    <source>
        <strain evidence="1 2">15Tr583</strain>
    </source>
</reference>
<comment type="caution">
    <text evidence="1">The sequence shown here is derived from an EMBL/GenBank/DDBJ whole genome shotgun (WGS) entry which is preliminary data.</text>
</comment>
<gene>
    <name evidence="1" type="ORF">EAS64_32085</name>
</gene>
<keyword evidence="2" id="KW-1185">Reference proteome</keyword>
<sequence length="252" mass="26041">MTAAAQRLRELHQPGNPLILVNAWDVASARQVEAAGGLAVATSSAAVAAAWGEQDNNTGREAAFTALRRITRAVGIPVTADIEAGYGLTGGELVAALLDAGAVGCNIEDTDHISGAGLRDAGAQAAYLAKVRAAATAAGVPVVINARIDTIVRHPRRDAQATMQETLRRARLYFEAGADCVYPIGLNDPVLVAELTSALGRPVNVNPSDPLSALAEAGAARVSVGAGAFRFMMAEYERRAKKLLAGDAKAFS</sequence>
<dbReference type="InterPro" id="IPR015813">
    <property type="entry name" value="Pyrv/PenolPyrv_kinase-like_dom"/>
</dbReference>
<dbReference type="Proteomes" id="UP000460272">
    <property type="component" value="Unassembled WGS sequence"/>
</dbReference>
<dbReference type="GO" id="GO:0016829">
    <property type="term" value="F:lyase activity"/>
    <property type="evidence" value="ECO:0007669"/>
    <property type="project" value="UniProtKB-KW"/>
</dbReference>
<evidence type="ECO:0000313" key="2">
    <source>
        <dbReference type="Proteomes" id="UP000460272"/>
    </source>
</evidence>
<dbReference type="Gene3D" id="3.20.20.60">
    <property type="entry name" value="Phosphoenolpyruvate-binding domains"/>
    <property type="match status" value="1"/>
</dbReference>
<proteinExistence type="predicted"/>
<dbReference type="InterPro" id="IPR040442">
    <property type="entry name" value="Pyrv_kinase-like_dom_sf"/>
</dbReference>
<keyword evidence="1" id="KW-0456">Lyase</keyword>
<dbReference type="CDD" id="cd00377">
    <property type="entry name" value="ICL_PEPM"/>
    <property type="match status" value="1"/>
</dbReference>